<dbReference type="InterPro" id="IPR017475">
    <property type="entry name" value="EPS_sugar_tfrase"/>
</dbReference>
<evidence type="ECO:0000313" key="10">
    <source>
        <dbReference type="Proteomes" id="UP000092584"/>
    </source>
</evidence>
<dbReference type="EMBL" id="LSFM01000003">
    <property type="protein sequence ID" value="OBY66179.1"/>
    <property type="molecule type" value="Genomic_DNA"/>
</dbReference>
<dbReference type="Pfam" id="PF02397">
    <property type="entry name" value="Bac_transf"/>
    <property type="match status" value="1"/>
</dbReference>
<dbReference type="InterPro" id="IPR003362">
    <property type="entry name" value="Bact_transf"/>
</dbReference>
<evidence type="ECO:0000256" key="5">
    <source>
        <dbReference type="ARBA" id="ARBA00022989"/>
    </source>
</evidence>
<feature type="transmembrane region" description="Helical" evidence="7">
    <location>
        <begin position="99"/>
        <end position="120"/>
    </location>
</feature>
<feature type="transmembrane region" description="Helical" evidence="7">
    <location>
        <begin position="265"/>
        <end position="287"/>
    </location>
</feature>
<keyword evidence="10" id="KW-1185">Reference proteome</keyword>
<dbReference type="PANTHER" id="PTHR30576:SF0">
    <property type="entry name" value="UNDECAPRENYL-PHOSPHATE N-ACETYLGALACTOSAMINYL 1-PHOSPHATE TRANSFERASE-RELATED"/>
    <property type="match status" value="1"/>
</dbReference>
<dbReference type="Proteomes" id="UP000092584">
    <property type="component" value="Unassembled WGS sequence"/>
</dbReference>
<dbReference type="NCBIfam" id="TIGR03025">
    <property type="entry name" value="EPS_sugtrans"/>
    <property type="match status" value="1"/>
</dbReference>
<feature type="transmembrane region" description="Helical" evidence="7">
    <location>
        <begin position="67"/>
        <end position="87"/>
    </location>
</feature>
<evidence type="ECO:0000256" key="1">
    <source>
        <dbReference type="ARBA" id="ARBA00004141"/>
    </source>
</evidence>
<keyword evidence="4 7" id="KW-0812">Transmembrane</keyword>
<keyword evidence="3 9" id="KW-0808">Transferase</keyword>
<dbReference type="NCBIfam" id="TIGR03023">
    <property type="entry name" value="WcaJ_sugtrans"/>
    <property type="match status" value="1"/>
</dbReference>
<comment type="caution">
    <text evidence="9">The sequence shown here is derived from an EMBL/GenBank/DDBJ whole genome shotgun (WGS) entry which is preliminary data.</text>
</comment>
<sequence>MKKRYSHFIRPFQIILDVLILNFIVYFIYDKEFLNFSFLSFITLFWLFTSYLFGFYKVYRYTGPLRILTLLGKQFFFFTLSYFAYFGVFREGDVVHNQFLILILMFVLVTFFKFLSYFLLNKYRALGNNYRTTIVLGFDDSAKKIIKLFESKANLGYKFLGFFSNKMSSNKNYLGNFNEALEYAVENAVDEIYCAISSLRKEQIKEINKFAIEQNINLKLIPDTTELYSKEQELEFYDDTITIINVKKLPFEFAENFYIKRIFDIFFSLFVCLFILSWLIPVLWILVKLESKGPLIFKQHREGLNGEEFVCFKFRSMRINAFSDKIHATKNDTRVTKIGAFLRKTSMDELPQFFNVLFGNMSIVGPRPHLESLSLEYQKDVDDYLKRHIVKPGITGLAQVSGYRGEIKKKSDIKNRVRLDIFYIENWSFLLDIKIIIKTVLNVFKGEEKAY</sequence>
<evidence type="ECO:0000259" key="8">
    <source>
        <dbReference type="Pfam" id="PF02397"/>
    </source>
</evidence>
<feature type="transmembrane region" description="Helical" evidence="7">
    <location>
        <begin position="35"/>
        <end position="55"/>
    </location>
</feature>
<dbReference type="RefSeq" id="WP_065317890.1">
    <property type="nucleotide sequence ID" value="NZ_CP017477.1"/>
</dbReference>
<keyword evidence="5 7" id="KW-1133">Transmembrane helix</keyword>
<dbReference type="Pfam" id="PF13727">
    <property type="entry name" value="CoA_binding_3"/>
    <property type="match status" value="1"/>
</dbReference>
<comment type="subcellular location">
    <subcellularLocation>
        <location evidence="1">Membrane</location>
        <topology evidence="1">Multi-pass membrane protein</topology>
    </subcellularLocation>
</comment>
<evidence type="ECO:0000256" key="4">
    <source>
        <dbReference type="ARBA" id="ARBA00022692"/>
    </source>
</evidence>
<dbReference type="Gene3D" id="3.40.50.720">
    <property type="entry name" value="NAD(P)-binding Rossmann-like Domain"/>
    <property type="match status" value="1"/>
</dbReference>
<gene>
    <name evidence="9" type="ORF">LPB3_01805</name>
</gene>
<comment type="similarity">
    <text evidence="2">Belongs to the bacterial sugar transferase family.</text>
</comment>
<proteinExistence type="inferred from homology"/>
<feature type="domain" description="Bacterial sugar transferase" evidence="8">
    <location>
        <begin position="260"/>
        <end position="445"/>
    </location>
</feature>
<dbReference type="OrthoDB" id="9808602at2"/>
<evidence type="ECO:0000256" key="2">
    <source>
        <dbReference type="ARBA" id="ARBA00006464"/>
    </source>
</evidence>
<dbReference type="GO" id="GO:0016020">
    <property type="term" value="C:membrane"/>
    <property type="evidence" value="ECO:0007669"/>
    <property type="project" value="UniProtKB-SubCell"/>
</dbReference>
<dbReference type="STRING" id="1774273.LPB03_08420"/>
<evidence type="ECO:0000313" key="9">
    <source>
        <dbReference type="EMBL" id="OBY66179.1"/>
    </source>
</evidence>
<dbReference type="InterPro" id="IPR017473">
    <property type="entry name" value="Undecaprenyl-P_gluc_Ptfrase"/>
</dbReference>
<dbReference type="GO" id="GO:0016780">
    <property type="term" value="F:phosphotransferase activity, for other substituted phosphate groups"/>
    <property type="evidence" value="ECO:0007669"/>
    <property type="project" value="TreeGrafter"/>
</dbReference>
<organism evidence="9 10">
    <name type="scientific">Polaribacter vadi</name>
    <dbReference type="NCBI Taxonomy" id="1774273"/>
    <lineage>
        <taxon>Bacteria</taxon>
        <taxon>Pseudomonadati</taxon>
        <taxon>Bacteroidota</taxon>
        <taxon>Flavobacteriia</taxon>
        <taxon>Flavobacteriales</taxon>
        <taxon>Flavobacteriaceae</taxon>
    </lineage>
</organism>
<evidence type="ECO:0000256" key="7">
    <source>
        <dbReference type="SAM" id="Phobius"/>
    </source>
</evidence>
<dbReference type="AlphaFoldDB" id="A0A1B8U308"/>
<feature type="transmembrane region" description="Helical" evidence="7">
    <location>
        <begin position="12"/>
        <end position="29"/>
    </location>
</feature>
<dbReference type="PANTHER" id="PTHR30576">
    <property type="entry name" value="COLANIC BIOSYNTHESIS UDP-GLUCOSE LIPID CARRIER TRANSFERASE"/>
    <property type="match status" value="1"/>
</dbReference>
<reference evidence="10" key="1">
    <citation type="submission" date="2016-02" db="EMBL/GenBank/DDBJ databases">
        <authorList>
            <person name="Shin S.-K."/>
            <person name="Yi H."/>
            <person name="Kim E."/>
        </authorList>
    </citation>
    <scope>NUCLEOTIDE SEQUENCE [LARGE SCALE GENOMIC DNA]</scope>
    <source>
        <strain evidence="10">LPB0003</strain>
    </source>
</reference>
<accession>A0A1B8U308</accession>
<keyword evidence="6 7" id="KW-0472">Membrane</keyword>
<evidence type="ECO:0000256" key="3">
    <source>
        <dbReference type="ARBA" id="ARBA00022679"/>
    </source>
</evidence>
<protein>
    <submittedName>
        <fullName evidence="9">Undecaprenyl-phosphate glucose phosphotransferase</fullName>
    </submittedName>
</protein>
<name>A0A1B8U308_9FLAO</name>
<evidence type="ECO:0000256" key="6">
    <source>
        <dbReference type="ARBA" id="ARBA00023136"/>
    </source>
</evidence>
<dbReference type="KEGG" id="pob:LPB03_08420"/>